<evidence type="ECO:0000313" key="2">
    <source>
        <dbReference type="Proteomes" id="UP000002036"/>
    </source>
</evidence>
<dbReference type="Proteomes" id="UP000002036">
    <property type="component" value="Chromosome C"/>
</dbReference>
<evidence type="ECO:0000313" key="1">
    <source>
        <dbReference type="EMBL" id="CAR21866.1"/>
    </source>
</evidence>
<organism evidence="1 2">
    <name type="scientific">Lachancea thermotolerans (strain ATCC 56472 / CBS 6340 / NRRL Y-8284)</name>
    <name type="common">Yeast</name>
    <name type="synonym">Kluyveromyces thermotolerans</name>
    <dbReference type="NCBI Taxonomy" id="559295"/>
    <lineage>
        <taxon>Eukaryota</taxon>
        <taxon>Fungi</taxon>
        <taxon>Dikarya</taxon>
        <taxon>Ascomycota</taxon>
        <taxon>Saccharomycotina</taxon>
        <taxon>Saccharomycetes</taxon>
        <taxon>Saccharomycetales</taxon>
        <taxon>Saccharomycetaceae</taxon>
        <taxon>Lachancea</taxon>
    </lineage>
</organism>
<sequence length="77" mass="8195">MILCASNVFEKMAIGQTADVDLHFSQSDDAPFAKREVHCALAGAKDAGGSNILIHTWASKTLAKHFRPARSHSSGTA</sequence>
<dbReference type="InParanoid" id="C5DDK5"/>
<gene>
    <name evidence="1" type="ordered locus">KLTH0C01738g</name>
</gene>
<dbReference type="RefSeq" id="XP_002552304.1">
    <property type="nucleotide sequence ID" value="XM_002552258.1"/>
</dbReference>
<protein>
    <submittedName>
        <fullName evidence="1">KLTH0C01738p</fullName>
    </submittedName>
</protein>
<dbReference type="AlphaFoldDB" id="C5DDK5"/>
<dbReference type="KEGG" id="lth:KLTH0C01738g"/>
<reference evidence="1 2" key="1">
    <citation type="journal article" date="2009" name="Genome Res.">
        <title>Comparative genomics of protoploid Saccharomycetaceae.</title>
        <authorList>
            <consortium name="The Genolevures Consortium"/>
            <person name="Souciet J.-L."/>
            <person name="Dujon B."/>
            <person name="Gaillardin C."/>
            <person name="Johnston M."/>
            <person name="Baret P.V."/>
            <person name="Cliften P."/>
            <person name="Sherman D.J."/>
            <person name="Weissenbach J."/>
            <person name="Westhof E."/>
            <person name="Wincker P."/>
            <person name="Jubin C."/>
            <person name="Poulain J."/>
            <person name="Barbe V."/>
            <person name="Segurens B."/>
            <person name="Artiguenave F."/>
            <person name="Anthouard V."/>
            <person name="Vacherie B."/>
            <person name="Val M.-E."/>
            <person name="Fulton R.S."/>
            <person name="Minx P."/>
            <person name="Wilson R."/>
            <person name="Durrens P."/>
            <person name="Jean G."/>
            <person name="Marck C."/>
            <person name="Martin T."/>
            <person name="Nikolski M."/>
            <person name="Rolland T."/>
            <person name="Seret M.-L."/>
            <person name="Casaregola S."/>
            <person name="Despons L."/>
            <person name="Fairhead C."/>
            <person name="Fischer G."/>
            <person name="Lafontaine I."/>
            <person name="Leh V."/>
            <person name="Lemaire M."/>
            <person name="de Montigny J."/>
            <person name="Neuveglise C."/>
            <person name="Thierry A."/>
            <person name="Blanc-Lenfle I."/>
            <person name="Bleykasten C."/>
            <person name="Diffels J."/>
            <person name="Fritsch E."/>
            <person name="Frangeul L."/>
            <person name="Goeffon A."/>
            <person name="Jauniaux N."/>
            <person name="Kachouri-Lafond R."/>
            <person name="Payen C."/>
            <person name="Potier S."/>
            <person name="Pribylova L."/>
            <person name="Ozanne C."/>
            <person name="Richard G.-F."/>
            <person name="Sacerdot C."/>
            <person name="Straub M.-L."/>
            <person name="Talla E."/>
        </authorList>
    </citation>
    <scope>NUCLEOTIDE SEQUENCE [LARGE SCALE GENOMIC DNA]</scope>
    <source>
        <strain evidence="2">ATCC 56472 / CBS 6340 / NRRL Y-8284</strain>
    </source>
</reference>
<proteinExistence type="predicted"/>
<keyword evidence="2" id="KW-1185">Reference proteome</keyword>
<dbReference type="GeneID" id="8291163"/>
<accession>C5DDK5</accession>
<dbReference type="HOGENOM" id="CLU_2638497_0_0_1"/>
<dbReference type="EMBL" id="CU928167">
    <property type="protein sequence ID" value="CAR21866.1"/>
    <property type="molecule type" value="Genomic_DNA"/>
</dbReference>
<name>C5DDK5_LACTC</name>